<dbReference type="RefSeq" id="WP_092676903.1">
    <property type="nucleotide sequence ID" value="NZ_FOXS01000005.1"/>
</dbReference>
<dbReference type="Pfam" id="PF14322">
    <property type="entry name" value="SusD-like_3"/>
    <property type="match status" value="1"/>
</dbReference>
<evidence type="ECO:0000256" key="1">
    <source>
        <dbReference type="ARBA" id="ARBA00004442"/>
    </source>
</evidence>
<dbReference type="InterPro" id="IPR033985">
    <property type="entry name" value="SusD-like_N"/>
</dbReference>
<proteinExistence type="inferred from homology"/>
<evidence type="ECO:0000256" key="4">
    <source>
        <dbReference type="ARBA" id="ARBA00023136"/>
    </source>
</evidence>
<feature type="chain" id="PRO_5011590200" evidence="6">
    <location>
        <begin position="23"/>
        <end position="505"/>
    </location>
</feature>
<dbReference type="CDD" id="cd08977">
    <property type="entry name" value="SusD"/>
    <property type="match status" value="1"/>
</dbReference>
<dbReference type="Pfam" id="PF07980">
    <property type="entry name" value="SusD_RagB"/>
    <property type="match status" value="1"/>
</dbReference>
<evidence type="ECO:0000313" key="10">
    <source>
        <dbReference type="Proteomes" id="UP000199029"/>
    </source>
</evidence>
<feature type="domain" description="RagB/SusD" evidence="7">
    <location>
        <begin position="352"/>
        <end position="504"/>
    </location>
</feature>
<dbReference type="GO" id="GO:0009279">
    <property type="term" value="C:cell outer membrane"/>
    <property type="evidence" value="ECO:0007669"/>
    <property type="project" value="UniProtKB-SubCell"/>
</dbReference>
<dbReference type="Proteomes" id="UP000199029">
    <property type="component" value="Unassembled WGS sequence"/>
</dbReference>
<dbReference type="OrthoDB" id="9792139at2"/>
<evidence type="ECO:0000256" key="3">
    <source>
        <dbReference type="ARBA" id="ARBA00022729"/>
    </source>
</evidence>
<dbReference type="PROSITE" id="PS51257">
    <property type="entry name" value="PROKAR_LIPOPROTEIN"/>
    <property type="match status" value="1"/>
</dbReference>
<evidence type="ECO:0000313" key="9">
    <source>
        <dbReference type="EMBL" id="SFQ68252.1"/>
    </source>
</evidence>
<dbReference type="AlphaFoldDB" id="A0A1I6AHW7"/>
<feature type="domain" description="SusD-like N-terminal" evidence="8">
    <location>
        <begin position="44"/>
        <end position="222"/>
    </location>
</feature>
<evidence type="ECO:0000256" key="5">
    <source>
        <dbReference type="ARBA" id="ARBA00023237"/>
    </source>
</evidence>
<organism evidence="9 10">
    <name type="scientific">Hymenobacter arizonensis</name>
    <name type="common">Siccationidurans arizonensis</name>
    <dbReference type="NCBI Taxonomy" id="1227077"/>
    <lineage>
        <taxon>Bacteria</taxon>
        <taxon>Pseudomonadati</taxon>
        <taxon>Bacteroidota</taxon>
        <taxon>Cytophagia</taxon>
        <taxon>Cytophagales</taxon>
        <taxon>Hymenobacteraceae</taxon>
        <taxon>Hymenobacter</taxon>
    </lineage>
</organism>
<name>A0A1I6AHW7_HYMAR</name>
<keyword evidence="4" id="KW-0472">Membrane</keyword>
<evidence type="ECO:0000256" key="2">
    <source>
        <dbReference type="ARBA" id="ARBA00006275"/>
    </source>
</evidence>
<keyword evidence="3 6" id="KW-0732">Signal</keyword>
<dbReference type="InterPro" id="IPR012944">
    <property type="entry name" value="SusD_RagB_dom"/>
</dbReference>
<dbReference type="SUPFAM" id="SSF48452">
    <property type="entry name" value="TPR-like"/>
    <property type="match status" value="1"/>
</dbReference>
<comment type="similarity">
    <text evidence="2">Belongs to the SusD family.</text>
</comment>
<evidence type="ECO:0000256" key="6">
    <source>
        <dbReference type="SAM" id="SignalP"/>
    </source>
</evidence>
<keyword evidence="5" id="KW-0998">Cell outer membrane</keyword>
<evidence type="ECO:0000259" key="7">
    <source>
        <dbReference type="Pfam" id="PF07980"/>
    </source>
</evidence>
<protein>
    <submittedName>
        <fullName evidence="9">Starch-binding associating with outer membrane</fullName>
    </submittedName>
</protein>
<dbReference type="InterPro" id="IPR011990">
    <property type="entry name" value="TPR-like_helical_dom_sf"/>
</dbReference>
<comment type="subcellular location">
    <subcellularLocation>
        <location evidence="1">Cell outer membrane</location>
    </subcellularLocation>
</comment>
<gene>
    <name evidence="9" type="ORF">SAMN04515668_3695</name>
</gene>
<dbReference type="EMBL" id="FOXS01000005">
    <property type="protein sequence ID" value="SFQ68252.1"/>
    <property type="molecule type" value="Genomic_DNA"/>
</dbReference>
<dbReference type="Gene3D" id="1.25.40.390">
    <property type="match status" value="1"/>
</dbReference>
<evidence type="ECO:0000259" key="8">
    <source>
        <dbReference type="Pfam" id="PF14322"/>
    </source>
</evidence>
<sequence>MKALKLLAYSAALGLGSLLTSACSEKELYIPPVANNTADEFYKTEAQVNQGVMAIYNGCLSFPQSSNWNMSEFRSDNINAQIQTVQRDFSDISNYTVTSQLGQLQATWTDLFEVVYRSNILLEKIQPFTFARVNQFKGEARFLRAYAYLDLVRYWGPVPIADKVLGIQESKIIPRAPIADVYKFIVEDLKFAAENLPASYSTLEKGRATKWAAKAMLARVYLTMYGFPLRDASALPLAKQQLMEVYAAASPGTFSMAANFADIFRTVNDNRFSVFEIQYASGGVGLGSTIPWDQGSVFPPFWSPFPPSQTDITPSPAFLGRNWPIRDLRRRATLDTVHVNPTSGVITVTRAQFTKFLEKGTTAPQNNRDYSNNFHIIRFEDVMLMYAEVLTEESGSVPPLALTLVNQIRTRSGIAAYTATSPETASKAAFIAAILKERKYEFAAEGIRWFDLVRTGTALSVMTQYKRETVSPTFRQLDDHDLLFPIPLVELRINPGFWQQNPGYN</sequence>
<dbReference type="STRING" id="1227077.SAMN04515668_3695"/>
<reference evidence="10" key="1">
    <citation type="submission" date="2016-10" db="EMBL/GenBank/DDBJ databases">
        <authorList>
            <person name="Varghese N."/>
            <person name="Submissions S."/>
        </authorList>
    </citation>
    <scope>NUCLEOTIDE SEQUENCE [LARGE SCALE GENOMIC DNA]</scope>
    <source>
        <strain evidence="10">OR362-8,ATCC BAA-1266,JCM 13504</strain>
    </source>
</reference>
<accession>A0A1I6AHW7</accession>
<keyword evidence="10" id="KW-1185">Reference proteome</keyword>
<feature type="signal peptide" evidence="6">
    <location>
        <begin position="1"/>
        <end position="22"/>
    </location>
</feature>